<dbReference type="Proteomes" id="UP000030001">
    <property type="component" value="Unassembled WGS sequence"/>
</dbReference>
<keyword evidence="1" id="KW-0175">Coiled coil</keyword>
<organism evidence="2 4">
    <name type="scientific">Limosilactobacillus mucosae</name>
    <name type="common">Lactobacillus mucosae</name>
    <dbReference type="NCBI Taxonomy" id="97478"/>
    <lineage>
        <taxon>Bacteria</taxon>
        <taxon>Bacillati</taxon>
        <taxon>Bacillota</taxon>
        <taxon>Bacilli</taxon>
        <taxon>Lactobacillales</taxon>
        <taxon>Lactobacillaceae</taxon>
        <taxon>Limosilactobacillus</taxon>
    </lineage>
</organism>
<evidence type="ECO:0000313" key="5">
    <source>
        <dbReference type="Proteomes" id="UP000365705"/>
    </source>
</evidence>
<dbReference type="AlphaFoldDB" id="A0A099Y997"/>
<evidence type="ECO:0000313" key="3">
    <source>
        <dbReference type="EMBL" id="VTZ93052.1"/>
    </source>
</evidence>
<proteinExistence type="predicted"/>
<feature type="coiled-coil region" evidence="1">
    <location>
        <begin position="37"/>
        <end position="64"/>
    </location>
</feature>
<sequence>MVKALKTITWQDIIRMLNSDVYLYELGRKWGNDFLTSEQQAAMIRKYQNELLDLQDDLADYTSLPLPDSATLIGIFMARCVIAELINQEPVASDEILKVDYSAKPDQFDSRWTITIYNPVADEEMIGVAELSYAEILGMRVAIDDDTDFMAGLAVLFNEITKSGLYDWERSAVIYRQNAEQRAVESAMYDFMEQTQQIALFFDEYVASHPDDPNLPDEIALFWPLTTGIMAPLDADDPASPLISTMQLDPKLLARFKLRFGQAFRRFKGE</sequence>
<dbReference type="EMBL" id="JROC01000032">
    <property type="protein sequence ID" value="KGL66869.1"/>
    <property type="molecule type" value="Genomic_DNA"/>
</dbReference>
<dbReference type="Proteomes" id="UP000365705">
    <property type="component" value="Unassembled WGS sequence"/>
</dbReference>
<evidence type="ECO:0000313" key="4">
    <source>
        <dbReference type="Proteomes" id="UP000030001"/>
    </source>
</evidence>
<name>A0A099Y997_LIMMU</name>
<gene>
    <name evidence="3" type="ORF">LMUP508_01853</name>
    <name evidence="2" type="ORF">LX03_06180</name>
</gene>
<reference evidence="2 4" key="1">
    <citation type="submission" date="2014-09" db="EMBL/GenBank/DDBJ databases">
        <title>Lactobacillus mucosae CRL573 Genome Sequencing.</title>
        <authorList>
            <person name="Bleckwedel J."/>
            <person name="Teran L.C."/>
            <person name="Bonacina J."/>
            <person name="Saavedra L."/>
            <person name="Mozzi F.B."/>
            <person name="Raya R.R."/>
        </authorList>
    </citation>
    <scope>NUCLEOTIDE SEQUENCE [LARGE SCALE GENOMIC DNA]</scope>
    <source>
        <strain evidence="2 4">CRL573</strain>
    </source>
</reference>
<evidence type="ECO:0000256" key="1">
    <source>
        <dbReference type="SAM" id="Coils"/>
    </source>
</evidence>
<evidence type="ECO:0000313" key="2">
    <source>
        <dbReference type="EMBL" id="KGL66869.1"/>
    </source>
</evidence>
<reference evidence="3 5" key="2">
    <citation type="submission" date="2019-06" db="EMBL/GenBank/DDBJ databases">
        <authorList>
            <person name="Rodrigo-Torres L."/>
            <person name="Arahal R. D."/>
            <person name="Lucena T."/>
        </authorList>
    </citation>
    <scope>NUCLEOTIDE SEQUENCE [LARGE SCALE GENOMIC DNA]</scope>
    <source>
        <strain evidence="3 5">INIA P508</strain>
    </source>
</reference>
<protein>
    <submittedName>
        <fullName evidence="2">Uncharacterized protein</fullName>
    </submittedName>
</protein>
<accession>A0A099Y997</accession>
<dbReference type="EMBL" id="CABFNH010000031">
    <property type="protein sequence ID" value="VTZ93052.1"/>
    <property type="molecule type" value="Genomic_DNA"/>
</dbReference>
<dbReference type="RefSeq" id="WP_033935032.1">
    <property type="nucleotide sequence ID" value="NZ_CABFNH010000031.1"/>
</dbReference>